<dbReference type="Pfam" id="PF09261">
    <property type="entry name" value="Alpha-mann_mid"/>
    <property type="match status" value="1"/>
</dbReference>
<dbReference type="Pfam" id="PF07748">
    <property type="entry name" value="Glyco_hydro_38C"/>
    <property type="match status" value="1"/>
</dbReference>
<reference evidence="10" key="1">
    <citation type="submission" date="2023-06" db="EMBL/GenBank/DDBJ databases">
        <authorList>
            <person name="Delattre M."/>
        </authorList>
    </citation>
    <scope>NUCLEOTIDE SEQUENCE</scope>
    <source>
        <strain evidence="10">AF72</strain>
    </source>
</reference>
<keyword evidence="6 7" id="KW-0326">Glycosidase</keyword>
<dbReference type="SUPFAM" id="SSF74650">
    <property type="entry name" value="Galactose mutarotase-like"/>
    <property type="match status" value="1"/>
</dbReference>
<dbReference type="Gene3D" id="2.60.40.1180">
    <property type="entry name" value="Golgi alpha-mannosidase II"/>
    <property type="match status" value="1"/>
</dbReference>
<feature type="domain" description="Glycoside hydrolase family 38 central" evidence="9">
    <location>
        <begin position="454"/>
        <end position="528"/>
    </location>
</feature>
<proteinExistence type="inferred from homology"/>
<evidence type="ECO:0000256" key="5">
    <source>
        <dbReference type="ARBA" id="ARBA00023157"/>
    </source>
</evidence>
<dbReference type="AlphaFoldDB" id="A0AA36DHT9"/>
<dbReference type="Pfam" id="PF01074">
    <property type="entry name" value="Glyco_hydro_38N"/>
    <property type="match status" value="1"/>
</dbReference>
<name>A0AA36DHT9_9BILA</name>
<dbReference type="InterPro" id="IPR011013">
    <property type="entry name" value="Gal_mutarotase_sf_dom"/>
</dbReference>
<gene>
    <name evidence="10" type="ORF">MSPICULIGERA_LOCUS25371</name>
</gene>
<dbReference type="SUPFAM" id="SSF88713">
    <property type="entry name" value="Glycoside hydrolase/deacetylase"/>
    <property type="match status" value="1"/>
</dbReference>
<evidence type="ECO:0000256" key="1">
    <source>
        <dbReference type="ARBA" id="ARBA00009792"/>
    </source>
</evidence>
<keyword evidence="4 7" id="KW-0862">Zinc</keyword>
<dbReference type="Gene3D" id="1.20.1270.50">
    <property type="entry name" value="Glycoside hydrolase family 38, central domain"/>
    <property type="match status" value="1"/>
</dbReference>
<comment type="cofactor">
    <cofactor evidence="7">
        <name>Zn(2+)</name>
        <dbReference type="ChEBI" id="CHEBI:29105"/>
    </cofactor>
    <text evidence="7">Binds 1 zinc ion per subunit.</text>
</comment>
<dbReference type="InterPro" id="IPR028995">
    <property type="entry name" value="Glyco_hydro_57/38_cen_sf"/>
</dbReference>
<feature type="non-terminal residue" evidence="10">
    <location>
        <position position="1049"/>
    </location>
</feature>
<evidence type="ECO:0000256" key="4">
    <source>
        <dbReference type="ARBA" id="ARBA00022833"/>
    </source>
</evidence>
<sequence length="1049" mass="119297">MVIQLLYSQLRNNTQQQPRTKSIYNRRIQPVNGNSGPRKIVEEVIDDGIGDEKEEEEEEKDIAMLEEQKKEPEKEEKGQIEAETQEKDDPNLFKELKLSKSDIWVNGHNLSTHGRRETILQKPFTVHLLLHSHIDPGWLRTFEEYYREKVRSILEGAVEGLSRHASLRFIWSEMSFLERWWIDASQQHKDNFTSLLAEGRIELCGGGWVMTDEATPHFHSTIDNMVEGQSFIHKLLNVTPVTSWSVDPFGHGLMMPLLNRLSGIDNMVVGRLNDALKDKLRKEHHLQWKWIQPWGGGGQIMDAPTVHTLPYLYYTTRNACGPDESICCQGQVGPSVSYYACPGGIDRHLGVAGAMKKYADQLVQQWRITRDVYALDQILMPIGDDFYLPDKRDWDVVAKSWGTLIDIINQGDYGIKVHFSTVTEYFNSLNKEEKLPTLTGDFFPYLERPQSDNKWWTGYFTHRPHHKRTERILMGQLRSLDLLKVIGGDNSRLDHLQTHRRNLALFQHHDGITGTSKPHVMDDYLMRLRNASQSIVSEQRKLIASLHKNEESNVKSAIRHTTDDDLLMPAMDVFSIGAEKKTLSIFNPLPDDEPRQITFLVDSLNVGVTGRNGEKIPSQISPRFGGQKGNQTEYELTFFERLTPFGVTDFRIEADSERQQATLYSKRSPLPEWPAAQKFESQSFQSKNGTVKAEFAEFLQLHNAFNASSLPLLVDFVTYNDRAGAYVIEGSDKQEPLSLQIVLDIVDGPVETRFVLFYGNQLTNVTAAIRLYHQTNDHQNMLEVELLPQAADHTNIFLRLRADIGNEDEANITHFSTDINAMYMFERKYHRALPLAANIYPAPTAAFIQDAEHRLTVLTGQPCGVSSREKGSLLIHVDRQLSSQDGKGLSMMDAWETRRANPIYRIHLEKLKSSKDNGGPGLSIDAKQSLDSLIYPPSVFLIEKTEPLTPSAGVEWNCGIEVVSTRWIDQDTILVVLRRLVFEEMKETDRPSCRNADLKGIWTWLSGLGKSVIHSSLTGTHPGAQSTYESMVKQLTDPLAIAPFLVNTK</sequence>
<dbReference type="InterPro" id="IPR027291">
    <property type="entry name" value="Glyco_hydro_38_N_sf"/>
</dbReference>
<dbReference type="InterPro" id="IPR015341">
    <property type="entry name" value="Glyco_hydro_38_cen"/>
</dbReference>
<comment type="similarity">
    <text evidence="1 7">Belongs to the glycosyl hydrolase 38 family.</text>
</comment>
<evidence type="ECO:0000313" key="11">
    <source>
        <dbReference type="Proteomes" id="UP001177023"/>
    </source>
</evidence>
<accession>A0AA36DHT9</accession>
<dbReference type="EC" id="3.2.1.-" evidence="7"/>
<comment type="caution">
    <text evidence="10">The sequence shown here is derived from an EMBL/GenBank/DDBJ whole genome shotgun (WGS) entry which is preliminary data.</text>
</comment>
<dbReference type="InterPro" id="IPR013780">
    <property type="entry name" value="Glyco_hydro_b"/>
</dbReference>
<keyword evidence="5" id="KW-1015">Disulfide bond</keyword>
<dbReference type="PANTHER" id="PTHR11607:SF3">
    <property type="entry name" value="LYSOSOMAL ALPHA-MANNOSIDASE"/>
    <property type="match status" value="1"/>
</dbReference>
<dbReference type="Gene3D" id="2.70.98.30">
    <property type="entry name" value="Golgi alpha-mannosidase II, domain 4"/>
    <property type="match status" value="1"/>
</dbReference>
<evidence type="ECO:0000256" key="6">
    <source>
        <dbReference type="ARBA" id="ARBA00023295"/>
    </source>
</evidence>
<feature type="region of interest" description="Disordered" evidence="8">
    <location>
        <begin position="46"/>
        <end position="91"/>
    </location>
</feature>
<dbReference type="GO" id="GO:0006013">
    <property type="term" value="P:mannose metabolic process"/>
    <property type="evidence" value="ECO:0007669"/>
    <property type="project" value="InterPro"/>
</dbReference>
<feature type="compositionally biased region" description="Basic and acidic residues" evidence="8">
    <location>
        <begin position="61"/>
        <end position="91"/>
    </location>
</feature>
<dbReference type="EMBL" id="CATQJA010002710">
    <property type="protein sequence ID" value="CAJ0587402.1"/>
    <property type="molecule type" value="Genomic_DNA"/>
</dbReference>
<dbReference type="PANTHER" id="PTHR11607">
    <property type="entry name" value="ALPHA-MANNOSIDASE"/>
    <property type="match status" value="1"/>
</dbReference>
<feature type="compositionally biased region" description="Acidic residues" evidence="8">
    <location>
        <begin position="46"/>
        <end position="60"/>
    </location>
</feature>
<keyword evidence="3 7" id="KW-0378">Hydrolase</keyword>
<dbReference type="SMART" id="SM00872">
    <property type="entry name" value="Alpha-mann_mid"/>
    <property type="match status" value="1"/>
</dbReference>
<evidence type="ECO:0000256" key="7">
    <source>
        <dbReference type="RuleBase" id="RU361199"/>
    </source>
</evidence>
<dbReference type="SUPFAM" id="SSF88688">
    <property type="entry name" value="Families 57/38 glycoside transferase middle domain"/>
    <property type="match status" value="1"/>
</dbReference>
<dbReference type="InterPro" id="IPR037094">
    <property type="entry name" value="Glyco_hydro_38_cen_sf"/>
</dbReference>
<evidence type="ECO:0000313" key="10">
    <source>
        <dbReference type="EMBL" id="CAJ0587402.1"/>
    </source>
</evidence>
<dbReference type="InterPro" id="IPR011682">
    <property type="entry name" value="Glyco_hydro_38_C"/>
</dbReference>
<dbReference type="GO" id="GO:0046872">
    <property type="term" value="F:metal ion binding"/>
    <property type="evidence" value="ECO:0007669"/>
    <property type="project" value="UniProtKB-KW"/>
</dbReference>
<protein>
    <recommendedName>
        <fullName evidence="7">Alpha-mannosidase</fullName>
        <ecNumber evidence="7">3.2.1.-</ecNumber>
    </recommendedName>
</protein>
<dbReference type="InterPro" id="IPR050843">
    <property type="entry name" value="Glycosyl_Hydrlase_38"/>
</dbReference>
<evidence type="ECO:0000256" key="2">
    <source>
        <dbReference type="ARBA" id="ARBA00022723"/>
    </source>
</evidence>
<dbReference type="InterPro" id="IPR000602">
    <property type="entry name" value="Glyco_hydro_38_N"/>
</dbReference>
<dbReference type="GO" id="GO:0004559">
    <property type="term" value="F:alpha-mannosidase activity"/>
    <property type="evidence" value="ECO:0007669"/>
    <property type="project" value="InterPro"/>
</dbReference>
<dbReference type="GO" id="GO:0030246">
    <property type="term" value="F:carbohydrate binding"/>
    <property type="evidence" value="ECO:0007669"/>
    <property type="project" value="InterPro"/>
</dbReference>
<organism evidence="10 11">
    <name type="scientific">Mesorhabditis spiculigera</name>
    <dbReference type="NCBI Taxonomy" id="96644"/>
    <lineage>
        <taxon>Eukaryota</taxon>
        <taxon>Metazoa</taxon>
        <taxon>Ecdysozoa</taxon>
        <taxon>Nematoda</taxon>
        <taxon>Chromadorea</taxon>
        <taxon>Rhabditida</taxon>
        <taxon>Rhabditina</taxon>
        <taxon>Rhabditomorpha</taxon>
        <taxon>Rhabditoidea</taxon>
        <taxon>Rhabditidae</taxon>
        <taxon>Mesorhabditinae</taxon>
        <taxon>Mesorhabditis</taxon>
    </lineage>
</organism>
<keyword evidence="2 7" id="KW-0479">Metal-binding</keyword>
<dbReference type="InterPro" id="IPR011330">
    <property type="entry name" value="Glyco_hydro/deAcase_b/a-brl"/>
</dbReference>
<dbReference type="Gene3D" id="3.20.110.10">
    <property type="entry name" value="Glycoside hydrolase 38, N terminal domain"/>
    <property type="match status" value="1"/>
</dbReference>
<dbReference type="GO" id="GO:0006491">
    <property type="term" value="P:N-glycan processing"/>
    <property type="evidence" value="ECO:0007669"/>
    <property type="project" value="TreeGrafter"/>
</dbReference>
<evidence type="ECO:0000259" key="9">
    <source>
        <dbReference type="SMART" id="SM00872"/>
    </source>
</evidence>
<dbReference type="Proteomes" id="UP001177023">
    <property type="component" value="Unassembled WGS sequence"/>
</dbReference>
<keyword evidence="11" id="KW-1185">Reference proteome</keyword>
<evidence type="ECO:0000256" key="3">
    <source>
        <dbReference type="ARBA" id="ARBA00022801"/>
    </source>
</evidence>
<dbReference type="GO" id="GO:0000139">
    <property type="term" value="C:Golgi membrane"/>
    <property type="evidence" value="ECO:0007669"/>
    <property type="project" value="TreeGrafter"/>
</dbReference>
<evidence type="ECO:0000256" key="8">
    <source>
        <dbReference type="SAM" id="MobiDB-lite"/>
    </source>
</evidence>